<keyword evidence="3" id="KW-1185">Reference proteome</keyword>
<accession>A0A135UGE5</accession>
<dbReference type="EMBL" id="JFFI01001504">
    <property type="protein sequence ID" value="KXH59448.1"/>
    <property type="molecule type" value="Genomic_DNA"/>
</dbReference>
<proteinExistence type="predicted"/>
<sequence>MQRSNLAHHFHIKPQPQPHRPAACHIDPVTDSRPSVSVEPGVAQLRRLACNYPRYPGPAHLRSSRCAAPKSPRWIVLDNPSRQLQPLATTLVDGFHTGRLLGYLSAEQDHQKLQYAHKAIHAGTLSLCRGGRAGLDCGTYASVLKEFGPPQLDTGHCDPDTAAAAVCDAIHWIATSRMRAPAVLDQTFRRTWRNISRST</sequence>
<evidence type="ECO:0000313" key="2">
    <source>
        <dbReference type="EMBL" id="KXH59448.1"/>
    </source>
</evidence>
<feature type="compositionally biased region" description="Basic residues" evidence="1">
    <location>
        <begin position="1"/>
        <end position="12"/>
    </location>
</feature>
<organism evidence="2 3">
    <name type="scientific">Colletotrichum salicis</name>
    <dbReference type="NCBI Taxonomy" id="1209931"/>
    <lineage>
        <taxon>Eukaryota</taxon>
        <taxon>Fungi</taxon>
        <taxon>Dikarya</taxon>
        <taxon>Ascomycota</taxon>
        <taxon>Pezizomycotina</taxon>
        <taxon>Sordariomycetes</taxon>
        <taxon>Hypocreomycetidae</taxon>
        <taxon>Glomerellales</taxon>
        <taxon>Glomerellaceae</taxon>
        <taxon>Colletotrichum</taxon>
        <taxon>Colletotrichum acutatum species complex</taxon>
    </lineage>
</organism>
<feature type="region of interest" description="Disordered" evidence="1">
    <location>
        <begin position="1"/>
        <end position="21"/>
    </location>
</feature>
<protein>
    <submittedName>
        <fullName evidence="2">Uncharacterized protein</fullName>
    </submittedName>
</protein>
<dbReference type="OrthoDB" id="4849367at2759"/>
<dbReference type="Proteomes" id="UP000070121">
    <property type="component" value="Unassembled WGS sequence"/>
</dbReference>
<gene>
    <name evidence="2" type="ORF">CSAL01_03733</name>
</gene>
<reference evidence="2 3" key="1">
    <citation type="submission" date="2014-02" db="EMBL/GenBank/DDBJ databases">
        <title>The genome sequence of Colletotrichum salicis CBS 607.94.</title>
        <authorList>
            <person name="Baroncelli R."/>
            <person name="Thon M.R."/>
        </authorList>
    </citation>
    <scope>NUCLEOTIDE SEQUENCE [LARGE SCALE GENOMIC DNA]</scope>
    <source>
        <strain evidence="2 3">CBS 607.94</strain>
    </source>
</reference>
<name>A0A135UGE5_9PEZI</name>
<comment type="caution">
    <text evidence="2">The sequence shown here is derived from an EMBL/GenBank/DDBJ whole genome shotgun (WGS) entry which is preliminary data.</text>
</comment>
<evidence type="ECO:0000256" key="1">
    <source>
        <dbReference type="SAM" id="MobiDB-lite"/>
    </source>
</evidence>
<evidence type="ECO:0000313" key="3">
    <source>
        <dbReference type="Proteomes" id="UP000070121"/>
    </source>
</evidence>
<dbReference type="AlphaFoldDB" id="A0A135UGE5"/>